<feature type="transmembrane region" description="Helical" evidence="1">
    <location>
        <begin position="140"/>
        <end position="162"/>
    </location>
</feature>
<dbReference type="GO" id="GO:0005886">
    <property type="term" value="C:plasma membrane"/>
    <property type="evidence" value="ECO:0007669"/>
    <property type="project" value="TreeGrafter"/>
</dbReference>
<dbReference type="OrthoDB" id="9795582at2"/>
<dbReference type="EMBL" id="UFYW01000001">
    <property type="protein sequence ID" value="STD81650.1"/>
    <property type="molecule type" value="Genomic_DNA"/>
</dbReference>
<dbReference type="PROSITE" id="PS51108">
    <property type="entry name" value="PTS_EIID"/>
    <property type="match status" value="1"/>
</dbReference>
<dbReference type="Proteomes" id="UP000254807">
    <property type="component" value="Unassembled WGS sequence"/>
</dbReference>
<feature type="transmembrane region" description="Helical" evidence="1">
    <location>
        <begin position="248"/>
        <end position="268"/>
    </location>
</feature>
<dbReference type="GO" id="GO:0009401">
    <property type="term" value="P:phosphoenolpyruvate-dependent sugar phosphotransferase system"/>
    <property type="evidence" value="ECO:0007669"/>
    <property type="project" value="InterPro"/>
</dbReference>
<dbReference type="PANTHER" id="PTHR32502:SF23">
    <property type="entry name" value="TRANSPORT PROTEIN, PTS SYSTEM"/>
    <property type="match status" value="1"/>
</dbReference>
<feature type="transmembrane region" description="Helical" evidence="1">
    <location>
        <begin position="182"/>
        <end position="204"/>
    </location>
</feature>
<name>A0A376GW73_ENTGA</name>
<keyword evidence="1" id="KW-0812">Transmembrane</keyword>
<keyword evidence="1" id="KW-0472">Membrane</keyword>
<protein>
    <submittedName>
        <fullName evidence="2">PTS system, mannose/fructose/sorbose-specific IID component</fullName>
        <ecNumber evidence="2">2.7.1.-</ecNumber>
    </submittedName>
</protein>
<dbReference type="InterPro" id="IPR004704">
    <property type="entry name" value="PTS_IID_man"/>
</dbReference>
<proteinExistence type="predicted"/>
<dbReference type="InterPro" id="IPR050303">
    <property type="entry name" value="GatZ_KbaZ_carbometab"/>
</dbReference>
<evidence type="ECO:0000256" key="1">
    <source>
        <dbReference type="SAM" id="Phobius"/>
    </source>
</evidence>
<evidence type="ECO:0000313" key="3">
    <source>
        <dbReference type="Proteomes" id="UP000254807"/>
    </source>
</evidence>
<dbReference type="AlphaFoldDB" id="A0A376GW73"/>
<keyword evidence="1" id="KW-1133">Transmembrane helix</keyword>
<dbReference type="GO" id="GO:0016740">
    <property type="term" value="F:transferase activity"/>
    <property type="evidence" value="ECO:0007669"/>
    <property type="project" value="UniProtKB-KW"/>
</dbReference>
<dbReference type="RefSeq" id="WP_060814118.1">
    <property type="nucleotide sequence ID" value="NZ_JAJGOJ010000001.1"/>
</dbReference>
<sequence length="269" mass="29308">MTSKKIAKKDLMGVFWRSMPMEASFNYERMMSLAFAYTMGGVIQKLYPDKEDQKKAMKRHMEFFNCTSATSPFIAGVAASMEEKKANDPSFDESSINAMKAGLMGPISGIGDSIFWGSLRIIASGIGISLAKQGSILGPILFLLVFNIPNVLVRYFGTMWGYKAGVSFIDKMSSGLMDNITYAINILGNTVIGGMVASMVIINIPVKLTSGKDAQTIQGLLDSMMPALLPLLITFLFCRLLKKDVKVFYILLAILAVSILGAVFGFLAV</sequence>
<gene>
    <name evidence="2" type="primary">manZ_2</name>
    <name evidence="2" type="ORF">NCTC12360_00063</name>
</gene>
<evidence type="ECO:0000313" key="2">
    <source>
        <dbReference type="EMBL" id="STD81650.1"/>
    </source>
</evidence>
<reference evidence="2 3" key="1">
    <citation type="submission" date="2018-06" db="EMBL/GenBank/DDBJ databases">
        <authorList>
            <consortium name="Pathogen Informatics"/>
            <person name="Doyle S."/>
        </authorList>
    </citation>
    <scope>NUCLEOTIDE SEQUENCE [LARGE SCALE GENOMIC DNA]</scope>
    <source>
        <strain evidence="2 3">NCTC12360</strain>
    </source>
</reference>
<dbReference type="EC" id="2.7.1.-" evidence="2"/>
<keyword evidence="2" id="KW-0808">Transferase</keyword>
<keyword evidence="3" id="KW-1185">Reference proteome</keyword>
<dbReference type="PANTHER" id="PTHR32502">
    <property type="entry name" value="N-ACETYLGALACTOSAMINE PERMEASE II COMPONENT-RELATED"/>
    <property type="match status" value="1"/>
</dbReference>
<feature type="transmembrane region" description="Helical" evidence="1">
    <location>
        <begin position="224"/>
        <end position="241"/>
    </location>
</feature>
<organism evidence="2 3">
    <name type="scientific">Enterococcus gallinarum</name>
    <dbReference type="NCBI Taxonomy" id="1353"/>
    <lineage>
        <taxon>Bacteria</taxon>
        <taxon>Bacillati</taxon>
        <taxon>Bacillota</taxon>
        <taxon>Bacilli</taxon>
        <taxon>Lactobacillales</taxon>
        <taxon>Enterococcaceae</taxon>
        <taxon>Enterococcus</taxon>
    </lineage>
</organism>
<dbReference type="Pfam" id="PF03613">
    <property type="entry name" value="EIID-AGA"/>
    <property type="match status" value="1"/>
</dbReference>
<accession>A0A376GW73</accession>